<evidence type="ECO:0000256" key="1">
    <source>
        <dbReference type="SAM" id="MobiDB-lite"/>
    </source>
</evidence>
<dbReference type="AlphaFoldDB" id="A0A6J1DRG1"/>
<evidence type="ECO:0000313" key="3">
    <source>
        <dbReference type="Proteomes" id="UP000504603"/>
    </source>
</evidence>
<feature type="region of interest" description="Disordered" evidence="1">
    <location>
        <begin position="203"/>
        <end position="227"/>
    </location>
</feature>
<evidence type="ECO:0000313" key="4">
    <source>
        <dbReference type="RefSeq" id="XP_022156835.1"/>
    </source>
</evidence>
<dbReference type="Pfam" id="PF03732">
    <property type="entry name" value="Retrotrans_gag"/>
    <property type="match status" value="1"/>
</dbReference>
<dbReference type="GeneID" id="111023669"/>
<reference evidence="4" key="1">
    <citation type="submission" date="2025-08" db="UniProtKB">
        <authorList>
            <consortium name="RefSeq"/>
        </authorList>
    </citation>
    <scope>IDENTIFICATION</scope>
    <source>
        <strain evidence="4">OHB3-1</strain>
    </source>
</reference>
<keyword evidence="3" id="KW-1185">Reference proteome</keyword>
<dbReference type="PANTHER" id="PTHR33223">
    <property type="entry name" value="CCHC-TYPE DOMAIN-CONTAINING PROTEIN"/>
    <property type="match status" value="1"/>
</dbReference>
<dbReference type="RefSeq" id="XP_022156835.1">
    <property type="nucleotide sequence ID" value="XM_022301143.1"/>
</dbReference>
<evidence type="ECO:0000259" key="2">
    <source>
        <dbReference type="Pfam" id="PF03732"/>
    </source>
</evidence>
<proteinExistence type="predicted"/>
<dbReference type="PANTHER" id="PTHR33223:SF6">
    <property type="entry name" value="CCHC-TYPE DOMAIN-CONTAINING PROTEIN"/>
    <property type="match status" value="1"/>
</dbReference>
<dbReference type="KEGG" id="mcha:111023669"/>
<feature type="compositionally biased region" description="Polar residues" evidence="1">
    <location>
        <begin position="216"/>
        <end position="227"/>
    </location>
</feature>
<dbReference type="InterPro" id="IPR005162">
    <property type="entry name" value="Retrotrans_gag_dom"/>
</dbReference>
<sequence length="288" mass="32521">MKYFPPRKNAKYRSEIKNFQQIVRESVNESWERFKQLLQKCPHHGIPRCIQIEKYYKGLDDATRLVIDASTNGALLVKPYAEAFNILERISSNNHSWSDPRAIQGRGGKGLNESESYYALNSKVENLTNLVMRSMTQQNTVGASDGKANVSHIQGISCSFCEGEHHYNNYPDNPESVYYLGNAQNNGKNSYSNTYNPGWRNHPNFSWSGNQGGNNAGTSNAPAYQQKESYPPDFSNQGQVTVQMVSEGSFASLENLMKKNMEKNDITVQSQAASLRNLEMQVGQWQQI</sequence>
<protein>
    <submittedName>
        <fullName evidence="4">Uncharacterized protein LOC111023669</fullName>
    </submittedName>
</protein>
<dbReference type="Proteomes" id="UP000504603">
    <property type="component" value="Unplaced"/>
</dbReference>
<feature type="domain" description="Retrotransposon gag" evidence="2">
    <location>
        <begin position="2"/>
        <end position="60"/>
    </location>
</feature>
<name>A0A6J1DRG1_MOMCH</name>
<gene>
    <name evidence="4" type="primary">LOC111023669</name>
</gene>
<accession>A0A6J1DRG1</accession>
<dbReference type="OrthoDB" id="1305902at2759"/>
<organism evidence="3 4">
    <name type="scientific">Momordica charantia</name>
    <name type="common">Bitter gourd</name>
    <name type="synonym">Balsam pear</name>
    <dbReference type="NCBI Taxonomy" id="3673"/>
    <lineage>
        <taxon>Eukaryota</taxon>
        <taxon>Viridiplantae</taxon>
        <taxon>Streptophyta</taxon>
        <taxon>Embryophyta</taxon>
        <taxon>Tracheophyta</taxon>
        <taxon>Spermatophyta</taxon>
        <taxon>Magnoliopsida</taxon>
        <taxon>eudicotyledons</taxon>
        <taxon>Gunneridae</taxon>
        <taxon>Pentapetalae</taxon>
        <taxon>rosids</taxon>
        <taxon>fabids</taxon>
        <taxon>Cucurbitales</taxon>
        <taxon>Cucurbitaceae</taxon>
        <taxon>Momordiceae</taxon>
        <taxon>Momordica</taxon>
    </lineage>
</organism>